<feature type="region of interest" description="Disordered" evidence="1">
    <location>
        <begin position="154"/>
        <end position="183"/>
    </location>
</feature>
<evidence type="ECO:0000313" key="4">
    <source>
        <dbReference type="Proteomes" id="UP000076078"/>
    </source>
</evidence>
<dbReference type="GO" id="GO:0051787">
    <property type="term" value="F:misfolded protein binding"/>
    <property type="evidence" value="ECO:0007669"/>
    <property type="project" value="TreeGrafter"/>
</dbReference>
<evidence type="ECO:0000256" key="1">
    <source>
        <dbReference type="SAM" id="MobiDB-lite"/>
    </source>
</evidence>
<keyword evidence="4" id="KW-1185">Reference proteome</keyword>
<evidence type="ECO:0000313" key="3">
    <source>
        <dbReference type="EMBL" id="KYQ90308.1"/>
    </source>
</evidence>
<feature type="compositionally biased region" description="Low complexity" evidence="1">
    <location>
        <begin position="577"/>
        <end position="613"/>
    </location>
</feature>
<feature type="region of interest" description="Disordered" evidence="1">
    <location>
        <begin position="577"/>
        <end position="676"/>
    </location>
</feature>
<dbReference type="InterPro" id="IPR000626">
    <property type="entry name" value="Ubiquitin-like_dom"/>
</dbReference>
<evidence type="ECO:0000259" key="2">
    <source>
        <dbReference type="PROSITE" id="PS50053"/>
    </source>
</evidence>
<dbReference type="SMART" id="SM00213">
    <property type="entry name" value="UBQ"/>
    <property type="match status" value="1"/>
</dbReference>
<dbReference type="GO" id="GO:0071818">
    <property type="term" value="C:BAT3 complex"/>
    <property type="evidence" value="ECO:0007669"/>
    <property type="project" value="TreeGrafter"/>
</dbReference>
<dbReference type="Gene3D" id="3.10.20.90">
    <property type="entry name" value="Phosphatidylinositol 3-kinase Catalytic Subunit, Chain A, domain 1"/>
    <property type="match status" value="1"/>
</dbReference>
<dbReference type="InterPro" id="IPR029071">
    <property type="entry name" value="Ubiquitin-like_domsf"/>
</dbReference>
<dbReference type="SUPFAM" id="SSF54236">
    <property type="entry name" value="Ubiquitin-like"/>
    <property type="match status" value="1"/>
</dbReference>
<dbReference type="GO" id="GO:0036503">
    <property type="term" value="P:ERAD pathway"/>
    <property type="evidence" value="ECO:0007669"/>
    <property type="project" value="TreeGrafter"/>
</dbReference>
<dbReference type="OrthoDB" id="20147at2759"/>
<dbReference type="Proteomes" id="UP000076078">
    <property type="component" value="Unassembled WGS sequence"/>
</dbReference>
<dbReference type="InterPro" id="IPR019956">
    <property type="entry name" value="Ubiquitin_dom"/>
</dbReference>
<accession>A0A151Z8Q5</accession>
<dbReference type="PANTHER" id="PTHR15204:SF0">
    <property type="entry name" value="LARGE PROLINE-RICH PROTEIN BAG6"/>
    <property type="match status" value="1"/>
</dbReference>
<protein>
    <recommendedName>
        <fullName evidence="2">Ubiquitin-like domain-containing protein</fullName>
    </recommendedName>
</protein>
<dbReference type="Pfam" id="PF00240">
    <property type="entry name" value="ubiquitin"/>
    <property type="match status" value="1"/>
</dbReference>
<proteinExistence type="predicted"/>
<gene>
    <name evidence="3" type="ORF">DLAC_08910</name>
</gene>
<dbReference type="PRINTS" id="PR00348">
    <property type="entry name" value="UBIQUITIN"/>
</dbReference>
<feature type="compositionally biased region" description="Pro residues" evidence="1">
    <location>
        <begin position="164"/>
        <end position="183"/>
    </location>
</feature>
<feature type="domain" description="Ubiquitin-like" evidence="2">
    <location>
        <begin position="5"/>
        <end position="80"/>
    </location>
</feature>
<sequence length="724" mass="80233">MSKELNINIKKLDGTSFSLTVTGETTVLELKGKILEVSGVTLPLQRIIFKGKVLRDDKNLAFYNIEDGNTLHLAERAPESQNPVEAPQQNPPPPLNTGNQNNANRPRVIRVGGGQVGDDLQNLLRSITGGQIPTQTHVTTASVNMGQQIRHSFAHLNNPNNNNIPPPNQPQNPDPNLQSPPPSRLLDYLEISSREIQILVDRTRDFQNQVRNQNNITDQQQRQQLQDQITTLATRYQRLSQASGLLSQGLSAFRFGATPQEAEFVPTTVSGISQISLQFVADGGQPQANQPQQQPQQPQQQQNQAPTGANIFSNLNLGNDFNPNALGGIIQGILGGLQRPQQQVPQGQQNQQQPQVQQQNFVNNNMGGLPDLLSMLPQLTSMLGATMDTSEDSPLGGFFSQLPRLLGDVRGIFSENAQTRVDGHTGFRNVFIQECLENNTSQENIDLFVQQFIDASIRPYVTSTLMPPELQARLIQGSNLNNLVCRVLEQHIRSLISIVLTPPSLQYNIGTHIREWIQSFFTDIVDSIKSCFQNGTTSDAQIVIQNFLQSRAAAINPLFVPFTSILTNHLITSYNRTHQNTTTTTNTTQPQRPTTTTTTTTSSNSNNSNNNNSIIPQEWRETIEIDEARQESAPPSKPLSSLYTKGYKKPQNNNNNNTKSETTTTTTTTTSTPTGQSRVFLNILDQALQNSNVNNNSTDELLNSEEVNELTKLYQQLLDKESKK</sequence>
<dbReference type="InParanoid" id="A0A151Z8Q5"/>
<feature type="region of interest" description="Disordered" evidence="1">
    <location>
        <begin position="283"/>
        <end position="316"/>
    </location>
</feature>
<dbReference type="PANTHER" id="PTHR15204">
    <property type="entry name" value="LARGE PROLINE-RICH PROTEIN BAG6"/>
    <property type="match status" value="1"/>
</dbReference>
<feature type="compositionally biased region" description="Basic and acidic residues" evidence="1">
    <location>
        <begin position="618"/>
        <end position="630"/>
    </location>
</feature>
<dbReference type="AlphaFoldDB" id="A0A151Z8Q5"/>
<dbReference type="STRING" id="361077.A0A151Z8Q5"/>
<dbReference type="EMBL" id="LODT01000037">
    <property type="protein sequence ID" value="KYQ90308.1"/>
    <property type="molecule type" value="Genomic_DNA"/>
</dbReference>
<name>A0A151Z8Q5_TIELA</name>
<dbReference type="FunCoup" id="A0A151Z8Q5">
    <property type="interactions" value="465"/>
</dbReference>
<feature type="compositionally biased region" description="Low complexity" evidence="1">
    <location>
        <begin position="285"/>
        <end position="306"/>
    </location>
</feature>
<dbReference type="GO" id="GO:0031593">
    <property type="term" value="F:polyubiquitin modification-dependent protein binding"/>
    <property type="evidence" value="ECO:0007669"/>
    <property type="project" value="TreeGrafter"/>
</dbReference>
<reference evidence="3 4" key="1">
    <citation type="submission" date="2015-12" db="EMBL/GenBank/DDBJ databases">
        <title>Dictyostelia acquired genes for synthesis and detection of signals that induce cell-type specialization by lateral gene transfer from prokaryotes.</title>
        <authorList>
            <person name="Gloeckner G."/>
            <person name="Schaap P."/>
        </authorList>
    </citation>
    <scope>NUCLEOTIDE SEQUENCE [LARGE SCALE GENOMIC DNA]</scope>
    <source>
        <strain evidence="3 4">TK</strain>
    </source>
</reference>
<feature type="region of interest" description="Disordered" evidence="1">
    <location>
        <begin position="78"/>
        <end position="114"/>
    </location>
</feature>
<comment type="caution">
    <text evidence="3">The sequence shown here is derived from an EMBL/GenBank/DDBJ whole genome shotgun (WGS) entry which is preliminary data.</text>
</comment>
<dbReference type="OMA" id="EWMETIE"/>
<organism evidence="3 4">
    <name type="scientific">Tieghemostelium lacteum</name>
    <name type="common">Slime mold</name>
    <name type="synonym">Dictyostelium lacteum</name>
    <dbReference type="NCBI Taxonomy" id="361077"/>
    <lineage>
        <taxon>Eukaryota</taxon>
        <taxon>Amoebozoa</taxon>
        <taxon>Evosea</taxon>
        <taxon>Eumycetozoa</taxon>
        <taxon>Dictyostelia</taxon>
        <taxon>Dictyosteliales</taxon>
        <taxon>Raperosteliaceae</taxon>
        <taxon>Tieghemostelium</taxon>
    </lineage>
</organism>
<dbReference type="PROSITE" id="PS50053">
    <property type="entry name" value="UBIQUITIN_2"/>
    <property type="match status" value="1"/>
</dbReference>
<feature type="compositionally biased region" description="Low complexity" evidence="1">
    <location>
        <begin position="652"/>
        <end position="674"/>
    </location>
</feature>